<keyword evidence="7 9" id="KW-0233">DNA recombination</keyword>
<comment type="similarity">
    <text evidence="9">Belongs to the 'phage' integrase family. XerC subfamily.</text>
</comment>
<sequence>MLTELVSDYLNYLEFERALSKNTIEAYGHDIFSFLEYISSNFGINDIACVKRTHISTYNRHLASCGISPTSIVRKIASIKGFFRYLCVSEKLKKNPALALSSPKITKKLPRVISMQEIEKLLATHLDVMQKALFELFYATGLRVSELVNLEFKNTDLKAGIIRTMGKGSKERIVPVGTKARTALKTYYKEREIIILTTPDGKKNQKYVFLKPNGKKITRQYVYTFIHNLGKKIQKDISPHTIRHSFATHLLENGADLRVVQELLGHSSIVTTQLYTHISKKRLREVYFSINSD</sequence>
<protein>
    <recommendedName>
        <fullName evidence="9">Tyrosine recombinase XerC</fullName>
    </recommendedName>
</protein>
<gene>
    <name evidence="9" type="primary">xerC</name>
    <name evidence="12" type="ORF">IAA86_00595</name>
</gene>
<dbReference type="GO" id="GO:0005737">
    <property type="term" value="C:cytoplasm"/>
    <property type="evidence" value="ECO:0007669"/>
    <property type="project" value="UniProtKB-SubCell"/>
</dbReference>
<keyword evidence="2 9" id="KW-0963">Cytoplasm</keyword>
<dbReference type="InterPro" id="IPR002104">
    <property type="entry name" value="Integrase_catalytic"/>
</dbReference>
<dbReference type="Proteomes" id="UP000886865">
    <property type="component" value="Unassembled WGS sequence"/>
</dbReference>
<feature type="active site" evidence="9">
    <location>
        <position position="266"/>
    </location>
</feature>
<keyword evidence="6 9" id="KW-0238">DNA-binding</keyword>
<dbReference type="PANTHER" id="PTHR30349">
    <property type="entry name" value="PHAGE INTEGRASE-RELATED"/>
    <property type="match status" value="1"/>
</dbReference>
<evidence type="ECO:0000256" key="2">
    <source>
        <dbReference type="ARBA" id="ARBA00022490"/>
    </source>
</evidence>
<evidence type="ECO:0000259" key="11">
    <source>
        <dbReference type="PROSITE" id="PS51900"/>
    </source>
</evidence>
<evidence type="ECO:0000256" key="5">
    <source>
        <dbReference type="ARBA" id="ARBA00022908"/>
    </source>
</evidence>
<comment type="caution">
    <text evidence="12">The sequence shown here is derived from an EMBL/GenBank/DDBJ whole genome shotgun (WGS) entry which is preliminary data.</text>
</comment>
<feature type="active site" evidence="9">
    <location>
        <position position="143"/>
    </location>
</feature>
<name>A0A9D1FGV4_9BACT</name>
<dbReference type="PROSITE" id="PS51900">
    <property type="entry name" value="CB"/>
    <property type="match status" value="1"/>
</dbReference>
<dbReference type="EMBL" id="DVJQ01000006">
    <property type="protein sequence ID" value="HIS73498.1"/>
    <property type="molecule type" value="Genomic_DNA"/>
</dbReference>
<dbReference type="Pfam" id="PF00589">
    <property type="entry name" value="Phage_integrase"/>
    <property type="match status" value="1"/>
</dbReference>
<evidence type="ECO:0000256" key="6">
    <source>
        <dbReference type="ARBA" id="ARBA00023125"/>
    </source>
</evidence>
<dbReference type="InterPro" id="IPR050090">
    <property type="entry name" value="Tyrosine_recombinase_XerCD"/>
</dbReference>
<accession>A0A9D1FGV4</accession>
<dbReference type="CDD" id="cd00798">
    <property type="entry name" value="INT_XerDC_C"/>
    <property type="match status" value="1"/>
</dbReference>
<keyword evidence="4 9" id="KW-0159">Chromosome partition</keyword>
<dbReference type="NCBIfam" id="NF040815">
    <property type="entry name" value="recomb_XerA_Arch"/>
    <property type="match status" value="1"/>
</dbReference>
<dbReference type="InterPro" id="IPR023009">
    <property type="entry name" value="Tyrosine_recombinase_XerC/XerD"/>
</dbReference>
<dbReference type="PROSITE" id="PS51898">
    <property type="entry name" value="TYR_RECOMBINASE"/>
    <property type="match status" value="1"/>
</dbReference>
<evidence type="ECO:0000256" key="3">
    <source>
        <dbReference type="ARBA" id="ARBA00022618"/>
    </source>
</evidence>
<reference evidence="12" key="2">
    <citation type="journal article" date="2021" name="PeerJ">
        <title>Extensive microbial diversity within the chicken gut microbiome revealed by metagenomics and culture.</title>
        <authorList>
            <person name="Gilroy R."/>
            <person name="Ravi A."/>
            <person name="Getino M."/>
            <person name="Pursley I."/>
            <person name="Horton D.L."/>
            <person name="Alikhan N.F."/>
            <person name="Baker D."/>
            <person name="Gharbi K."/>
            <person name="Hall N."/>
            <person name="Watson M."/>
            <person name="Adriaenssens E.M."/>
            <person name="Foster-Nyarko E."/>
            <person name="Jarju S."/>
            <person name="Secka A."/>
            <person name="Antonio M."/>
            <person name="Oren A."/>
            <person name="Chaudhuri R.R."/>
            <person name="La Ragione R."/>
            <person name="Hildebrand F."/>
            <person name="Pallen M.J."/>
        </authorList>
    </citation>
    <scope>NUCLEOTIDE SEQUENCE</scope>
    <source>
        <strain evidence="12">CHK152-2871</strain>
    </source>
</reference>
<evidence type="ECO:0000256" key="8">
    <source>
        <dbReference type="ARBA" id="ARBA00023306"/>
    </source>
</evidence>
<dbReference type="SUPFAM" id="SSF56349">
    <property type="entry name" value="DNA breaking-rejoining enzymes"/>
    <property type="match status" value="1"/>
</dbReference>
<feature type="domain" description="Tyr recombinase" evidence="10">
    <location>
        <begin position="108"/>
        <end position="288"/>
    </location>
</feature>
<keyword evidence="3 9" id="KW-0132">Cell division</keyword>
<evidence type="ECO:0000313" key="12">
    <source>
        <dbReference type="EMBL" id="HIS73498.1"/>
    </source>
</evidence>
<dbReference type="InterPro" id="IPR011010">
    <property type="entry name" value="DNA_brk_join_enz"/>
</dbReference>
<dbReference type="Gene3D" id="1.10.150.130">
    <property type="match status" value="1"/>
</dbReference>
<feature type="active site" evidence="9">
    <location>
        <position position="243"/>
    </location>
</feature>
<comment type="subcellular location">
    <subcellularLocation>
        <location evidence="1 9">Cytoplasm</location>
    </subcellularLocation>
</comment>
<dbReference type="GO" id="GO:0006313">
    <property type="term" value="P:DNA transposition"/>
    <property type="evidence" value="ECO:0007669"/>
    <property type="project" value="UniProtKB-UniRule"/>
</dbReference>
<evidence type="ECO:0000259" key="10">
    <source>
        <dbReference type="PROSITE" id="PS51898"/>
    </source>
</evidence>
<dbReference type="InterPro" id="IPR013762">
    <property type="entry name" value="Integrase-like_cat_sf"/>
</dbReference>
<comment type="subunit">
    <text evidence="9">Forms a cyclic heterotetrameric complex composed of two molecules of XerC and two molecules of XerD.</text>
</comment>
<feature type="domain" description="Core-binding (CB)" evidence="11">
    <location>
        <begin position="1"/>
        <end position="87"/>
    </location>
</feature>
<dbReference type="HAMAP" id="MF_01808">
    <property type="entry name" value="Recomb_XerC_XerD"/>
    <property type="match status" value="1"/>
</dbReference>
<feature type="active site" evidence="9">
    <location>
        <position position="240"/>
    </location>
</feature>
<evidence type="ECO:0000313" key="13">
    <source>
        <dbReference type="Proteomes" id="UP000886865"/>
    </source>
</evidence>
<keyword evidence="5 9" id="KW-0229">DNA integration</keyword>
<feature type="active site" description="O-(3'-phospho-DNA)-tyrosine intermediate" evidence="9">
    <location>
        <position position="275"/>
    </location>
</feature>
<dbReference type="GO" id="GO:0009037">
    <property type="term" value="F:tyrosine-based site-specific recombinase activity"/>
    <property type="evidence" value="ECO:0007669"/>
    <property type="project" value="UniProtKB-UniRule"/>
</dbReference>
<organism evidence="12 13">
    <name type="scientific">Candidatus Galligastranaerophilus intestinavium</name>
    <dbReference type="NCBI Taxonomy" id="2840836"/>
    <lineage>
        <taxon>Bacteria</taxon>
        <taxon>Candidatus Galligastranaerophilus</taxon>
    </lineage>
</organism>
<dbReference type="InterPro" id="IPR044068">
    <property type="entry name" value="CB"/>
</dbReference>
<dbReference type="InterPro" id="IPR004107">
    <property type="entry name" value="Integrase_SAM-like_N"/>
</dbReference>
<feature type="active site" evidence="9">
    <location>
        <position position="167"/>
    </location>
</feature>
<dbReference type="AlphaFoldDB" id="A0A9D1FGV4"/>
<dbReference type="GO" id="GO:0051301">
    <property type="term" value="P:cell division"/>
    <property type="evidence" value="ECO:0007669"/>
    <property type="project" value="UniProtKB-KW"/>
</dbReference>
<dbReference type="NCBIfam" id="NF001399">
    <property type="entry name" value="PRK00283.1"/>
    <property type="match status" value="1"/>
</dbReference>
<reference evidence="12" key="1">
    <citation type="submission" date="2020-10" db="EMBL/GenBank/DDBJ databases">
        <authorList>
            <person name="Gilroy R."/>
        </authorList>
    </citation>
    <scope>NUCLEOTIDE SEQUENCE</scope>
    <source>
        <strain evidence="12">CHK152-2871</strain>
    </source>
</reference>
<evidence type="ECO:0000256" key="9">
    <source>
        <dbReference type="HAMAP-Rule" id="MF_01808"/>
    </source>
</evidence>
<evidence type="ECO:0000256" key="7">
    <source>
        <dbReference type="ARBA" id="ARBA00023172"/>
    </source>
</evidence>
<comment type="function">
    <text evidence="9">Site-specific tyrosine recombinase, which acts by catalyzing the cutting and rejoining of the recombining DNA molecules. The XerC-XerD complex is essential to convert dimers of the bacterial chromosome into monomers to permit their segregation at cell division. It also contributes to the segregational stability of plasmids.</text>
</comment>
<evidence type="ECO:0000256" key="4">
    <source>
        <dbReference type="ARBA" id="ARBA00022829"/>
    </source>
</evidence>
<proteinExistence type="inferred from homology"/>
<evidence type="ECO:0000256" key="1">
    <source>
        <dbReference type="ARBA" id="ARBA00004496"/>
    </source>
</evidence>
<dbReference type="PANTHER" id="PTHR30349:SF81">
    <property type="entry name" value="TYROSINE RECOMBINASE XERC"/>
    <property type="match status" value="1"/>
</dbReference>
<dbReference type="GO" id="GO:0007059">
    <property type="term" value="P:chromosome segregation"/>
    <property type="evidence" value="ECO:0007669"/>
    <property type="project" value="UniProtKB-UniRule"/>
</dbReference>
<dbReference type="Gene3D" id="1.10.443.10">
    <property type="entry name" value="Intergrase catalytic core"/>
    <property type="match status" value="1"/>
</dbReference>
<dbReference type="Pfam" id="PF02899">
    <property type="entry name" value="Phage_int_SAM_1"/>
    <property type="match status" value="1"/>
</dbReference>
<dbReference type="InterPro" id="IPR010998">
    <property type="entry name" value="Integrase_recombinase_N"/>
</dbReference>
<keyword evidence="8 9" id="KW-0131">Cell cycle</keyword>
<dbReference type="GO" id="GO:0003677">
    <property type="term" value="F:DNA binding"/>
    <property type="evidence" value="ECO:0007669"/>
    <property type="project" value="UniProtKB-UniRule"/>
</dbReference>